<keyword evidence="1" id="KW-0479">Metal-binding</keyword>
<dbReference type="AlphaFoldDB" id="A0A8C8SLW1"/>
<dbReference type="Ensembl" id="ENSPCET00000022303.1">
    <property type="protein sequence ID" value="ENSPCEP00000021565.1"/>
    <property type="gene ID" value="ENSPCEG00000016570.1"/>
</dbReference>
<keyword evidence="2 4" id="KW-0863">Zinc-finger</keyword>
<evidence type="ECO:0000313" key="8">
    <source>
        <dbReference type="Proteomes" id="UP000694393"/>
    </source>
</evidence>
<dbReference type="InterPro" id="IPR013083">
    <property type="entry name" value="Znf_RING/FYVE/PHD"/>
</dbReference>
<dbReference type="PROSITE" id="PS50178">
    <property type="entry name" value="ZF_FYVE"/>
    <property type="match status" value="1"/>
</dbReference>
<evidence type="ECO:0000259" key="6">
    <source>
        <dbReference type="PROSITE" id="PS50178"/>
    </source>
</evidence>
<feature type="region of interest" description="Disordered" evidence="5">
    <location>
        <begin position="1"/>
        <end position="23"/>
    </location>
</feature>
<reference evidence="7" key="2">
    <citation type="submission" date="2025-09" db="UniProtKB">
        <authorList>
            <consortium name="Ensembl"/>
        </authorList>
    </citation>
    <scope>IDENTIFICATION</scope>
</reference>
<evidence type="ECO:0000256" key="2">
    <source>
        <dbReference type="ARBA" id="ARBA00022771"/>
    </source>
</evidence>
<sequence length="526" mass="55805">MPAAGSSSIPMGPSARTRSQRRCPESSVPFTACLKRSGRCSGQVGAVVLCMVPVGLQRCVVSLTRPRASRPSCSLRWLSRRPVGWSHHLPQPWQVREAHSWPVFLRQSLSRALLHVLSQEELSQLEKSLCVAESEAPGHTAAPEPRAEVAPDACPPAPHACSLHPPAAGLPHCTLACRGRTPAGDTAAHGAVRGAEQGELVTTGSERFSNRLLPGRIRDPAAACAGSVWPDPWTPAKPACRVVPGPACSTSRDTWLQMPSAMPEGAGRSGSLGPPLDRLWQSQVCSANHGQLALMASGPQEPTLPTRGVGACAHMQKGLAPPALASIGANSRPRGQQPGSAQGRALPAAGLSTREAALRSHYSSPAEMVHTLFICISGVADQLQTNFASDLRSILKTVFRVVTSQPEAPAVVDPSQDDEAGDDPPLADCALCSSHRQGPGTRPGDGIARLPEWVLDSTCSQCTACHAPFTMLRRRHHCRNCGKIFCTCCSQHTAPLPHYGQPKSVRVCTHCYTTHLPASPRTLSRS</sequence>
<dbReference type="GO" id="GO:0031901">
    <property type="term" value="C:early endosome membrane"/>
    <property type="evidence" value="ECO:0007669"/>
    <property type="project" value="TreeGrafter"/>
</dbReference>
<dbReference type="InterPro" id="IPR051118">
    <property type="entry name" value="LST-2"/>
</dbReference>
<reference evidence="7" key="1">
    <citation type="submission" date="2025-08" db="UniProtKB">
        <authorList>
            <consortium name="Ensembl"/>
        </authorList>
    </citation>
    <scope>IDENTIFICATION</scope>
</reference>
<feature type="region of interest" description="Disordered" evidence="5">
    <location>
        <begin position="324"/>
        <end position="348"/>
    </location>
</feature>
<dbReference type="SUPFAM" id="SSF57903">
    <property type="entry name" value="FYVE/PHD zinc finger"/>
    <property type="match status" value="1"/>
</dbReference>
<protein>
    <recommendedName>
        <fullName evidence="6">FYVE-type domain-containing protein</fullName>
    </recommendedName>
</protein>
<dbReference type="Gene3D" id="3.30.40.10">
    <property type="entry name" value="Zinc/RING finger domain, C3HC4 (zinc finger)"/>
    <property type="match status" value="1"/>
</dbReference>
<dbReference type="InterPro" id="IPR000306">
    <property type="entry name" value="Znf_FYVE"/>
</dbReference>
<dbReference type="Pfam" id="PF01363">
    <property type="entry name" value="FYVE"/>
    <property type="match status" value="1"/>
</dbReference>
<name>A0A8C8SLW1_9SAUR</name>
<dbReference type="InterPro" id="IPR011011">
    <property type="entry name" value="Znf_FYVE_PHD"/>
</dbReference>
<dbReference type="Proteomes" id="UP000694393">
    <property type="component" value="Unplaced"/>
</dbReference>
<proteinExistence type="predicted"/>
<accession>A0A8C8SLW1</accession>
<evidence type="ECO:0000256" key="5">
    <source>
        <dbReference type="SAM" id="MobiDB-lite"/>
    </source>
</evidence>
<dbReference type="PANTHER" id="PTHR46465">
    <property type="entry name" value="LATERAL SIGNALING TARGET PROTEIN 2 HOMOLOG"/>
    <property type="match status" value="1"/>
</dbReference>
<organism evidence="7 8">
    <name type="scientific">Pelusios castaneus</name>
    <name type="common">West African mud turtle</name>
    <dbReference type="NCBI Taxonomy" id="367368"/>
    <lineage>
        <taxon>Eukaryota</taxon>
        <taxon>Metazoa</taxon>
        <taxon>Chordata</taxon>
        <taxon>Craniata</taxon>
        <taxon>Vertebrata</taxon>
        <taxon>Euteleostomi</taxon>
        <taxon>Archelosauria</taxon>
        <taxon>Testudinata</taxon>
        <taxon>Testudines</taxon>
        <taxon>Pleurodira</taxon>
        <taxon>Pelomedusidae</taxon>
        <taxon>Pelusios</taxon>
    </lineage>
</organism>
<evidence type="ECO:0000256" key="4">
    <source>
        <dbReference type="PROSITE-ProRule" id="PRU00091"/>
    </source>
</evidence>
<dbReference type="PANTHER" id="PTHR46465:SF4">
    <property type="entry name" value="FYVE-TYPE DOMAIN-CONTAINING PROTEIN"/>
    <property type="match status" value="1"/>
</dbReference>
<dbReference type="SMART" id="SM00064">
    <property type="entry name" value="FYVE"/>
    <property type="match status" value="1"/>
</dbReference>
<dbReference type="GO" id="GO:0008270">
    <property type="term" value="F:zinc ion binding"/>
    <property type="evidence" value="ECO:0007669"/>
    <property type="project" value="UniProtKB-KW"/>
</dbReference>
<feature type="domain" description="FYVE-type" evidence="6">
    <location>
        <begin position="456"/>
        <end position="516"/>
    </location>
</feature>
<evidence type="ECO:0000256" key="1">
    <source>
        <dbReference type="ARBA" id="ARBA00022723"/>
    </source>
</evidence>
<keyword evidence="8" id="KW-1185">Reference proteome</keyword>
<keyword evidence="3" id="KW-0862">Zinc</keyword>
<evidence type="ECO:0000256" key="3">
    <source>
        <dbReference type="ARBA" id="ARBA00022833"/>
    </source>
</evidence>
<dbReference type="InterPro" id="IPR017455">
    <property type="entry name" value="Znf_FYVE-rel"/>
</dbReference>
<evidence type="ECO:0000313" key="7">
    <source>
        <dbReference type="Ensembl" id="ENSPCEP00000021565.1"/>
    </source>
</evidence>